<comment type="caution">
    <text evidence="3">The sequence shown here is derived from an EMBL/GenBank/DDBJ whole genome shotgun (WGS) entry which is preliminary data.</text>
</comment>
<dbReference type="Pfam" id="PF12207">
    <property type="entry name" value="DUF3600"/>
    <property type="match status" value="1"/>
</dbReference>
<dbReference type="Gene3D" id="1.10.3950.10">
    <property type="entry name" value="putative ecf-type sigma factor negative effector from bacillus cereus"/>
    <property type="match status" value="1"/>
</dbReference>
<keyword evidence="4" id="KW-1185">Reference proteome</keyword>
<feature type="domain" description="DUF3600" evidence="2">
    <location>
        <begin position="66"/>
        <end position="164"/>
    </location>
</feature>
<organism evidence="3 4">
    <name type="scientific">Paenibacillus auburnensis</name>
    <dbReference type="NCBI Taxonomy" id="2905649"/>
    <lineage>
        <taxon>Bacteria</taxon>
        <taxon>Bacillati</taxon>
        <taxon>Bacillota</taxon>
        <taxon>Bacilli</taxon>
        <taxon>Bacillales</taxon>
        <taxon>Paenibacillaceae</taxon>
        <taxon>Paenibacillus</taxon>
    </lineage>
</organism>
<evidence type="ECO:0000259" key="2">
    <source>
        <dbReference type="Pfam" id="PF12207"/>
    </source>
</evidence>
<evidence type="ECO:0000256" key="1">
    <source>
        <dbReference type="SAM" id="Phobius"/>
    </source>
</evidence>
<name>A0ABN8GRY7_9BACL</name>
<reference evidence="3" key="1">
    <citation type="submission" date="2022-01" db="EMBL/GenBank/DDBJ databases">
        <authorList>
            <person name="Criscuolo A."/>
        </authorList>
    </citation>
    <scope>NUCLEOTIDE SEQUENCE</scope>
    <source>
        <strain evidence="3">CIP111892</strain>
    </source>
</reference>
<dbReference type="RefSeq" id="WP_236336165.1">
    <property type="nucleotide sequence ID" value="NZ_CAKMMG010000007.1"/>
</dbReference>
<gene>
    <name evidence="3" type="ORF">PAECIP111892_04320</name>
</gene>
<proteinExistence type="predicted"/>
<accession>A0ABN8GRY7</accession>
<dbReference type="Proteomes" id="UP000838324">
    <property type="component" value="Unassembled WGS sequence"/>
</dbReference>
<dbReference type="InterPro" id="IPR022019">
    <property type="entry name" value="DUF3600"/>
</dbReference>
<dbReference type="InterPro" id="IPR038267">
    <property type="entry name" value="ECF_sigma_eff"/>
</dbReference>
<keyword evidence="1" id="KW-1133">Transmembrane helix</keyword>
<feature type="transmembrane region" description="Helical" evidence="1">
    <location>
        <begin position="44"/>
        <end position="67"/>
    </location>
</feature>
<dbReference type="EMBL" id="CAKMMG010000007">
    <property type="protein sequence ID" value="CAH1216449.1"/>
    <property type="molecule type" value="Genomic_DNA"/>
</dbReference>
<evidence type="ECO:0000313" key="3">
    <source>
        <dbReference type="EMBL" id="CAH1216449.1"/>
    </source>
</evidence>
<keyword evidence="1" id="KW-0812">Transmembrane</keyword>
<keyword evidence="1" id="KW-0472">Membrane</keyword>
<evidence type="ECO:0000313" key="4">
    <source>
        <dbReference type="Proteomes" id="UP000838324"/>
    </source>
</evidence>
<protein>
    <recommendedName>
        <fullName evidence="2">DUF3600 domain-containing protein</fullName>
    </recommendedName>
</protein>
<sequence>MSLEHNLRQALQEEAEGWSAPPELKGRILSGITPSQGGRRMKKWLVATIVAAALLIPTGAYAGYTFLADSVYGSQEHLVQTGGTQEGYDHLEAKLQQAKNSLSEEDFAALTALLHQLGTYNLKIADAEGGLHPEKLSSTDQESYKELTLKLEPYFQKLEQTESSVKRDPVNTVDSSTFWDQQLVKGEQTFSGKELASFKQLISELKAFNNQITGQDGSTHPERLTEEESARLKQLYEELTPYLKQLGIMIKPVS</sequence>